<dbReference type="Proteomes" id="UP001597493">
    <property type="component" value="Unassembled WGS sequence"/>
</dbReference>
<feature type="transmembrane region" description="Helical" evidence="13">
    <location>
        <begin position="296"/>
        <end position="319"/>
    </location>
</feature>
<keyword evidence="8" id="KW-0067">ATP-binding</keyword>
<dbReference type="Gene3D" id="3.30.565.10">
    <property type="entry name" value="Histidine kinase-like ATPase, C-terminal domain"/>
    <property type="match status" value="1"/>
</dbReference>
<keyword evidence="6" id="KW-0547">Nucleotide-binding</keyword>
<dbReference type="Pfam" id="PF06580">
    <property type="entry name" value="His_kinase"/>
    <property type="match status" value="1"/>
</dbReference>
<keyword evidence="7 15" id="KW-0418">Kinase</keyword>
<evidence type="ECO:0000256" key="1">
    <source>
        <dbReference type="ARBA" id="ARBA00004651"/>
    </source>
</evidence>
<keyword evidence="2" id="KW-1003">Cell membrane</keyword>
<organism evidence="15 16">
    <name type="scientific">Paenibacillus thailandensis</name>
    <dbReference type="NCBI Taxonomy" id="393250"/>
    <lineage>
        <taxon>Bacteria</taxon>
        <taxon>Bacillati</taxon>
        <taxon>Bacillota</taxon>
        <taxon>Bacilli</taxon>
        <taxon>Bacillales</taxon>
        <taxon>Paenibacillaceae</taxon>
        <taxon>Paenibacillus</taxon>
    </lineage>
</organism>
<evidence type="ECO:0000256" key="12">
    <source>
        <dbReference type="SAM" id="MobiDB-lite"/>
    </source>
</evidence>
<comment type="caution">
    <text evidence="15">The sequence shown here is derived from an EMBL/GenBank/DDBJ whole genome shotgun (WGS) entry which is preliminary data.</text>
</comment>
<dbReference type="Gene3D" id="1.10.8.500">
    <property type="entry name" value="HAMP domain in histidine kinase"/>
    <property type="match status" value="1"/>
</dbReference>
<dbReference type="CDD" id="cd06225">
    <property type="entry name" value="HAMP"/>
    <property type="match status" value="1"/>
</dbReference>
<evidence type="ECO:0000256" key="8">
    <source>
        <dbReference type="ARBA" id="ARBA00022840"/>
    </source>
</evidence>
<dbReference type="SUPFAM" id="SSF55874">
    <property type="entry name" value="ATPase domain of HSP90 chaperone/DNA topoisomerase II/histidine kinase"/>
    <property type="match status" value="1"/>
</dbReference>
<evidence type="ECO:0000256" key="3">
    <source>
        <dbReference type="ARBA" id="ARBA00022553"/>
    </source>
</evidence>
<evidence type="ECO:0000256" key="5">
    <source>
        <dbReference type="ARBA" id="ARBA00022692"/>
    </source>
</evidence>
<keyword evidence="3" id="KW-0597">Phosphoprotein</keyword>
<dbReference type="GO" id="GO:0004673">
    <property type="term" value="F:protein histidine kinase activity"/>
    <property type="evidence" value="ECO:0007669"/>
    <property type="project" value="UniProtKB-EC"/>
</dbReference>
<gene>
    <name evidence="15" type="ORF">ACFSW5_15260</name>
</gene>
<protein>
    <submittedName>
        <fullName evidence="15">Sensor histidine kinase</fullName>
        <ecNumber evidence="15">2.7.13.3</ecNumber>
    </submittedName>
</protein>
<keyword evidence="16" id="KW-1185">Reference proteome</keyword>
<dbReference type="RefSeq" id="WP_379274691.1">
    <property type="nucleotide sequence ID" value="NZ_JBHUGT010000029.1"/>
</dbReference>
<keyword evidence="5 13" id="KW-0812">Transmembrane</keyword>
<feature type="region of interest" description="Disordered" evidence="12">
    <location>
        <begin position="551"/>
        <end position="580"/>
    </location>
</feature>
<evidence type="ECO:0000256" key="4">
    <source>
        <dbReference type="ARBA" id="ARBA00022679"/>
    </source>
</evidence>
<keyword evidence="10" id="KW-0902">Two-component regulatory system</keyword>
<evidence type="ECO:0000256" key="6">
    <source>
        <dbReference type="ARBA" id="ARBA00022741"/>
    </source>
</evidence>
<feature type="domain" description="HAMP" evidence="14">
    <location>
        <begin position="319"/>
        <end position="371"/>
    </location>
</feature>
<name>A0ABW5QYS1_9BACL</name>
<dbReference type="SMART" id="SM00304">
    <property type="entry name" value="HAMP"/>
    <property type="match status" value="1"/>
</dbReference>
<evidence type="ECO:0000256" key="10">
    <source>
        <dbReference type="ARBA" id="ARBA00023012"/>
    </source>
</evidence>
<keyword evidence="11 13" id="KW-0472">Membrane</keyword>
<feature type="transmembrane region" description="Helical" evidence="13">
    <location>
        <begin position="12"/>
        <end position="32"/>
    </location>
</feature>
<evidence type="ECO:0000256" key="9">
    <source>
        <dbReference type="ARBA" id="ARBA00022989"/>
    </source>
</evidence>
<dbReference type="EMBL" id="JBHUMY010000016">
    <property type="protein sequence ID" value="MFD2661611.1"/>
    <property type="molecule type" value="Genomic_DNA"/>
</dbReference>
<sequence length="633" mass="71169">MNWGSIRTKLIVFLLLATIIPIVTTMVVTYSYSVKSLKERAVEENESLLFQGQTNIGSLLDDMNASSLNVYSDPEFYRMLSTDSLDLVSNSAIYSALYYISSSIPDAHQVYLYASKSKLATIVTKISNTKRMLNADPFSEPVEQTVSSAVTVQPTHLSHTYGFESLQPEQKSEQVITLHRRITAVPLDKTLGYLSIDMKLDPLIDILRQLYDQSKENIYVIDGKGTVVYADDSGLMGEKIRAGWYDSRSGQLTDSGYFEQDDSLFVYSRLNSELVDWTIVKQIPTSYLAKGANEAAMINILLLAVSLIVIIALTVAITVRMTKPIKQLVRYMSEVQAGNLNVDVIPSSKGEIGLVIEQFGRMMRTINHLIVNEYKLELASKTNQLKALQAQINPHFLNNTLQIIGTLALELNVPRIYALLSSLAKMMRYSMDNAATATMREELAHLNAYIELQKERFENRFEFRYDVEDALMELSVPRMILQPVVENYFKHGLDRAEQTGLLSLTAVMRESEIRITVENNGTSIPEERIRMLHYALKLNDKAPNRAQRLFGGDAFGGAPETEPASDDSTSSMKQKLKKAQDGADSRIGLLNVLERMQMVYGPDASLSIENVKPKGVRIEMRMNLQNKMERDEG</sequence>
<dbReference type="PANTHER" id="PTHR34220:SF11">
    <property type="entry name" value="SENSOR PROTEIN KINASE HPTS"/>
    <property type="match status" value="1"/>
</dbReference>
<dbReference type="SUPFAM" id="SSF158472">
    <property type="entry name" value="HAMP domain-like"/>
    <property type="match status" value="1"/>
</dbReference>
<comment type="subcellular location">
    <subcellularLocation>
        <location evidence="1">Cell membrane</location>
        <topology evidence="1">Multi-pass membrane protein</topology>
    </subcellularLocation>
</comment>
<dbReference type="InterPro" id="IPR010559">
    <property type="entry name" value="Sig_transdc_His_kin_internal"/>
</dbReference>
<dbReference type="Gene3D" id="3.30.450.20">
    <property type="entry name" value="PAS domain"/>
    <property type="match status" value="1"/>
</dbReference>
<keyword evidence="4 15" id="KW-0808">Transferase</keyword>
<dbReference type="Pfam" id="PF00672">
    <property type="entry name" value="HAMP"/>
    <property type="match status" value="1"/>
</dbReference>
<dbReference type="PANTHER" id="PTHR34220">
    <property type="entry name" value="SENSOR HISTIDINE KINASE YPDA"/>
    <property type="match status" value="1"/>
</dbReference>
<evidence type="ECO:0000256" key="11">
    <source>
        <dbReference type="ARBA" id="ARBA00023136"/>
    </source>
</evidence>
<evidence type="ECO:0000256" key="13">
    <source>
        <dbReference type="SAM" id="Phobius"/>
    </source>
</evidence>
<dbReference type="InterPro" id="IPR003660">
    <property type="entry name" value="HAMP_dom"/>
</dbReference>
<evidence type="ECO:0000313" key="16">
    <source>
        <dbReference type="Proteomes" id="UP001597493"/>
    </source>
</evidence>
<dbReference type="PROSITE" id="PS50885">
    <property type="entry name" value="HAMP"/>
    <property type="match status" value="1"/>
</dbReference>
<dbReference type="InterPro" id="IPR036890">
    <property type="entry name" value="HATPase_C_sf"/>
</dbReference>
<reference evidence="16" key="1">
    <citation type="journal article" date="2019" name="Int. J. Syst. Evol. Microbiol.">
        <title>The Global Catalogue of Microorganisms (GCM) 10K type strain sequencing project: providing services to taxonomists for standard genome sequencing and annotation.</title>
        <authorList>
            <consortium name="The Broad Institute Genomics Platform"/>
            <consortium name="The Broad Institute Genome Sequencing Center for Infectious Disease"/>
            <person name="Wu L."/>
            <person name="Ma J."/>
        </authorList>
    </citation>
    <scope>NUCLEOTIDE SEQUENCE [LARGE SCALE GENOMIC DNA]</scope>
    <source>
        <strain evidence="16">TISTR 1827</strain>
    </source>
</reference>
<keyword evidence="9 13" id="KW-1133">Transmembrane helix</keyword>
<evidence type="ECO:0000256" key="7">
    <source>
        <dbReference type="ARBA" id="ARBA00022777"/>
    </source>
</evidence>
<dbReference type="InterPro" id="IPR050640">
    <property type="entry name" value="Bact_2-comp_sensor_kinase"/>
</dbReference>
<accession>A0ABW5QYS1</accession>
<evidence type="ECO:0000313" key="15">
    <source>
        <dbReference type="EMBL" id="MFD2661611.1"/>
    </source>
</evidence>
<proteinExistence type="predicted"/>
<evidence type="ECO:0000256" key="2">
    <source>
        <dbReference type="ARBA" id="ARBA00022475"/>
    </source>
</evidence>
<dbReference type="EC" id="2.7.13.3" evidence="15"/>
<evidence type="ECO:0000259" key="14">
    <source>
        <dbReference type="PROSITE" id="PS50885"/>
    </source>
</evidence>